<dbReference type="SUPFAM" id="SSF81383">
    <property type="entry name" value="F-box domain"/>
    <property type="match status" value="1"/>
</dbReference>
<gene>
    <name evidence="3" type="ORF">WR25_08841</name>
</gene>
<reference evidence="3 4" key="1">
    <citation type="journal article" date="2017" name="Curr. Biol.">
        <title>Genome architecture and evolution of a unichromosomal asexual nematode.</title>
        <authorList>
            <person name="Fradin H."/>
            <person name="Zegar C."/>
            <person name="Gutwein M."/>
            <person name="Lucas J."/>
            <person name="Kovtun M."/>
            <person name="Corcoran D."/>
            <person name="Baugh L.R."/>
            <person name="Kiontke K."/>
            <person name="Gunsalus K."/>
            <person name="Fitch D.H."/>
            <person name="Piano F."/>
        </authorList>
    </citation>
    <scope>NUCLEOTIDE SEQUENCE [LARGE SCALE GENOMIC DNA]</scope>
    <source>
        <strain evidence="3">PF1309</strain>
    </source>
</reference>
<evidence type="ECO:0000256" key="1">
    <source>
        <dbReference type="SAM" id="MobiDB-lite"/>
    </source>
</evidence>
<dbReference type="OrthoDB" id="69088at2759"/>
<evidence type="ECO:0000313" key="3">
    <source>
        <dbReference type="EMBL" id="PAV58833.1"/>
    </source>
</evidence>
<dbReference type="Proteomes" id="UP000218231">
    <property type="component" value="Unassembled WGS sequence"/>
</dbReference>
<dbReference type="GO" id="GO:0034472">
    <property type="term" value="P:snRNA 3'-end processing"/>
    <property type="evidence" value="ECO:0007669"/>
    <property type="project" value="TreeGrafter"/>
</dbReference>
<dbReference type="Pfam" id="PF14837">
    <property type="entry name" value="INTS5_N"/>
    <property type="match status" value="1"/>
</dbReference>
<accession>A0A2A2JAW1</accession>
<dbReference type="Pfam" id="PF14838">
    <property type="entry name" value="INTS5_C"/>
    <property type="match status" value="1"/>
</dbReference>
<proteinExistence type="predicted"/>
<dbReference type="InterPro" id="IPR040316">
    <property type="entry name" value="INTS5"/>
</dbReference>
<dbReference type="PANTHER" id="PTHR31697">
    <property type="entry name" value="INTEGRATOR COMPLEX SUBUNIT 5"/>
    <property type="match status" value="1"/>
</dbReference>
<organism evidence="3 4">
    <name type="scientific">Diploscapter pachys</name>
    <dbReference type="NCBI Taxonomy" id="2018661"/>
    <lineage>
        <taxon>Eukaryota</taxon>
        <taxon>Metazoa</taxon>
        <taxon>Ecdysozoa</taxon>
        <taxon>Nematoda</taxon>
        <taxon>Chromadorea</taxon>
        <taxon>Rhabditida</taxon>
        <taxon>Rhabditina</taxon>
        <taxon>Rhabditomorpha</taxon>
        <taxon>Rhabditoidea</taxon>
        <taxon>Rhabditidae</taxon>
        <taxon>Diploscapter</taxon>
    </lineage>
</organism>
<dbReference type="InterPro" id="IPR036047">
    <property type="entry name" value="F-box-like_dom_sf"/>
</dbReference>
<dbReference type="GO" id="GO:0032039">
    <property type="term" value="C:integrator complex"/>
    <property type="evidence" value="ECO:0007669"/>
    <property type="project" value="InterPro"/>
</dbReference>
<feature type="region of interest" description="Disordered" evidence="1">
    <location>
        <begin position="533"/>
        <end position="561"/>
    </location>
</feature>
<evidence type="ECO:0000313" key="4">
    <source>
        <dbReference type="Proteomes" id="UP000218231"/>
    </source>
</evidence>
<keyword evidence="4" id="KW-1185">Reference proteome</keyword>
<dbReference type="PROSITE" id="PS50181">
    <property type="entry name" value="FBOX"/>
    <property type="match status" value="1"/>
</dbReference>
<sequence>MTPDSQVRVFIYKSESEVTLRSRQSFPGLLCPSKGEFPDSADALRVFDREGESVVDRSQLHFLPLDVPNQQIVHVPVCVTNCIVQNAHSLEQKTESAMQCNTLKNGRVSTMLDNLPVEILHQIFSELPPSDLLQTACLNARQLGIITGSRSPVRNRLPPIKFKLQIKEYKGVKGYSRSHLKGFHDAFYFVCYEIVVTGHKKNETAQPSASLYIYMPCCSNDKQHKEVLGADENRTDRNSHPHVGFNEMFNDFFSRRNYEISTTFESIEEVKCYMKQLLTYLNVTAHISKVTLSEVTADTWMFLEKIFLDLNIGRHCPVECHVTDGQNAEDDLMDVIECTKVPISYFYITSIYCFPGNWFYSDGLQNAHIHFISYGDMTRLIVTFRSLCQLLTGLYETDRKVTKWEICSNLVGFPRHNFLSHMLQEIKTVDPSSITLTDCYEDVDEVEETPVKLASLRKCLGHDVLVAFPATHSARMRVFLLFCFLYQGRTHIAQSNCNASVYSGMNPSTSTGGDYSESPASPGAEIAEIEEIQEPDEVPSGMGIDVDERQLPDSSTSHSDPKVLLEEDAEENRHSPDICIRIEDGHDAVMKIYEGPEWDNIYKAIDVIRAAFRKVALLGDVAAVYRNRPIWTSHSYVDLVKPALDAYNLVPSSRSAVYNYTGLLIHETAHQFFLKKENPQFGVDYSTVELTACELLKLINRTCMEAKSETVPLEILQWCCNLASELSQHNTGRPCTSKARGPDFLLELFRSCPPIEQLISLLDLVIDNLLGRCPESCMKVLFDASRSGSHFIWIWLHIAATFPGQIVEHLFTIGSEQFKTYVDNVRKQTKAKVPPTALETLHEDYRIKFVSLSDVFNFLMHRQNMELKNLASRMIKASLEQDPKNEVYEDLNFAFFFKLVTCSVNTLRFLVLQNSDLVTVLNIYRGIRQLQSLDKRLLLSSMPYFDFILQIIHALDARSLALALKAIVRIAFDPNVFEGMDEQSAGHIQLIKSGAYSLMQQWSPVIIRYLHVLSTAYGELKAAEISIRFLISIKEPAVLTVFMAYLKAITPFYPSTLETMYSNFSGLLTLTENDYKNCGREISTLQLVNNLCLMLDWEISCDVTSPIKYFRIFPAENLDELFTTLFSRITKEIDIHFKEDNRTGSDALILATNRFLVALSLGVTKTSTMSQRRYIHFQVRSVVKVFVQLASYLYLVLENISRDRPNSMPLFDDTLLAVSSFITFEALSPSLHSFIYIFTESFTSSCLLNNEKLFGETVNLNGFDSNGANRTATDKDEESISLLDTLNELSKKTRLIDLKNSGVLPRKRKRAADEVTVDAHLRAIVFVESLNLMCKSQIPKMVLKMSKHAANVLLNALCHEGIELDIQFHEWDTEKELISRHLKVVKRLEQSAVCLGLCEVLSHFPTFVYCLPLLKSLLACVINQFETNPKSIPENCYDRLDLFTILAQQSSLLPAQFNSIPHLVQRLSNAYHAYLVLLEVWKFYQDLSLSVELVDMHISSLEQGERHSIIANARLPKMDTIRWVIQTDINRLAPMFSKFFPTELSQLASEIDEIASP</sequence>
<name>A0A2A2JAW1_9BILA</name>
<dbReference type="EMBL" id="LIAE01010556">
    <property type="protein sequence ID" value="PAV58833.1"/>
    <property type="molecule type" value="Genomic_DNA"/>
</dbReference>
<feature type="domain" description="F-box" evidence="2">
    <location>
        <begin position="109"/>
        <end position="157"/>
    </location>
</feature>
<evidence type="ECO:0000259" key="2">
    <source>
        <dbReference type="PROSITE" id="PS50181"/>
    </source>
</evidence>
<dbReference type="InterPro" id="IPR029444">
    <property type="entry name" value="INTS5_C"/>
</dbReference>
<comment type="caution">
    <text evidence="3">The sequence shown here is derived from an EMBL/GenBank/DDBJ whole genome shotgun (WGS) entry which is preliminary data.</text>
</comment>
<dbReference type="InterPro" id="IPR001810">
    <property type="entry name" value="F-box_dom"/>
</dbReference>
<dbReference type="PANTHER" id="PTHR31697:SF2">
    <property type="entry name" value="INTEGRATOR COMPLEX SUBUNIT 5"/>
    <property type="match status" value="1"/>
</dbReference>
<dbReference type="STRING" id="2018661.A0A2A2JAW1"/>
<protein>
    <recommendedName>
        <fullName evidence="2">F-box domain-containing protein</fullName>
    </recommendedName>
</protein>
<dbReference type="Pfam" id="PF00646">
    <property type="entry name" value="F-box"/>
    <property type="match status" value="1"/>
</dbReference>
<dbReference type="InterPro" id="IPR029445">
    <property type="entry name" value="INTS5_N"/>
</dbReference>